<dbReference type="RefSeq" id="WP_171671044.1">
    <property type="nucleotide sequence ID" value="NZ_BAAAGT010000003.1"/>
</dbReference>
<keyword evidence="3" id="KW-1185">Reference proteome</keyword>
<name>A0A7Y4NYQ0_9ACTN</name>
<dbReference type="EMBL" id="JABJRC010000001">
    <property type="protein sequence ID" value="NOL39380.1"/>
    <property type="molecule type" value="Genomic_DNA"/>
</dbReference>
<evidence type="ECO:0000313" key="2">
    <source>
        <dbReference type="EMBL" id="NOL39380.1"/>
    </source>
</evidence>
<gene>
    <name evidence="1" type="ORF">HNR71_003663</name>
    <name evidence="2" type="ORF">HPO96_03885</name>
</gene>
<proteinExistence type="predicted"/>
<sequence>MAAIDTLRDHCAELLIRATQGICDGSRLNAEAGHADARARLDDWDSVRDLYRSAEAPVRATA</sequence>
<reference evidence="1 4" key="2">
    <citation type="submission" date="2020-08" db="EMBL/GenBank/DDBJ databases">
        <title>Sequencing the genomes of 1000 actinobacteria strains.</title>
        <authorList>
            <person name="Klenk H.-P."/>
        </authorList>
    </citation>
    <scope>NUCLEOTIDE SEQUENCE [LARGE SCALE GENOMIC DNA]</scope>
    <source>
        <strain evidence="1 4">DSM 15626</strain>
    </source>
</reference>
<evidence type="ECO:0000313" key="4">
    <source>
        <dbReference type="Proteomes" id="UP000553957"/>
    </source>
</evidence>
<dbReference type="AlphaFoldDB" id="A0A7Y4NYQ0"/>
<evidence type="ECO:0000313" key="3">
    <source>
        <dbReference type="Proteomes" id="UP000534306"/>
    </source>
</evidence>
<protein>
    <submittedName>
        <fullName evidence="2">Uncharacterized protein</fullName>
    </submittedName>
</protein>
<organism evidence="2 3">
    <name type="scientific">Kribbella sandramycini</name>
    <dbReference type="NCBI Taxonomy" id="60450"/>
    <lineage>
        <taxon>Bacteria</taxon>
        <taxon>Bacillati</taxon>
        <taxon>Actinomycetota</taxon>
        <taxon>Actinomycetes</taxon>
        <taxon>Propionibacteriales</taxon>
        <taxon>Kribbellaceae</taxon>
        <taxon>Kribbella</taxon>
    </lineage>
</organism>
<comment type="caution">
    <text evidence="2">The sequence shown here is derived from an EMBL/GenBank/DDBJ whole genome shotgun (WGS) entry which is preliminary data.</text>
</comment>
<dbReference type="EMBL" id="JACHKF010000001">
    <property type="protein sequence ID" value="MBB6568026.1"/>
    <property type="molecule type" value="Genomic_DNA"/>
</dbReference>
<reference evidence="2 3" key="1">
    <citation type="submission" date="2020-05" db="EMBL/GenBank/DDBJ databases">
        <title>Genome sequence of Kribbella sandramycini ATCC 39419.</title>
        <authorList>
            <person name="Maclea K.S."/>
            <person name="Fair J.L."/>
        </authorList>
    </citation>
    <scope>NUCLEOTIDE SEQUENCE [LARGE SCALE GENOMIC DNA]</scope>
    <source>
        <strain evidence="2 3">ATCC 39419</strain>
    </source>
</reference>
<dbReference type="Proteomes" id="UP000553957">
    <property type="component" value="Unassembled WGS sequence"/>
</dbReference>
<evidence type="ECO:0000313" key="1">
    <source>
        <dbReference type="EMBL" id="MBB6568026.1"/>
    </source>
</evidence>
<dbReference type="Proteomes" id="UP000534306">
    <property type="component" value="Unassembled WGS sequence"/>
</dbReference>
<accession>A0A7Y4NYQ0</accession>